<organism evidence="1 2">
    <name type="scientific">Gossypium raimondii</name>
    <name type="common">Peruvian cotton</name>
    <name type="synonym">Gossypium klotzschianum subsp. raimondii</name>
    <dbReference type="NCBI Taxonomy" id="29730"/>
    <lineage>
        <taxon>Eukaryota</taxon>
        <taxon>Viridiplantae</taxon>
        <taxon>Streptophyta</taxon>
        <taxon>Embryophyta</taxon>
        <taxon>Tracheophyta</taxon>
        <taxon>Spermatophyta</taxon>
        <taxon>Magnoliopsida</taxon>
        <taxon>eudicotyledons</taxon>
        <taxon>Gunneridae</taxon>
        <taxon>Pentapetalae</taxon>
        <taxon>rosids</taxon>
        <taxon>malvids</taxon>
        <taxon>Malvales</taxon>
        <taxon>Malvaceae</taxon>
        <taxon>Malvoideae</taxon>
        <taxon>Gossypium</taxon>
    </lineage>
</organism>
<evidence type="ECO:0000313" key="2">
    <source>
        <dbReference type="Proteomes" id="UP000593578"/>
    </source>
</evidence>
<reference evidence="1 2" key="1">
    <citation type="journal article" date="2019" name="Genome Biol. Evol.">
        <title>Insights into the evolution of the New World diploid cottons (Gossypium, subgenus Houzingenia) based on genome sequencing.</title>
        <authorList>
            <person name="Grover C.E."/>
            <person name="Arick M.A. 2nd"/>
            <person name="Thrash A."/>
            <person name="Conover J.L."/>
            <person name="Sanders W.S."/>
            <person name="Peterson D.G."/>
            <person name="Frelichowski J.E."/>
            <person name="Scheffler J.A."/>
            <person name="Scheffler B.E."/>
            <person name="Wendel J.F."/>
        </authorList>
    </citation>
    <scope>NUCLEOTIDE SEQUENCE [LARGE SCALE GENOMIC DNA]</scope>
    <source>
        <strain evidence="1">8</strain>
        <tissue evidence="1">Leaf</tissue>
    </source>
</reference>
<protein>
    <submittedName>
        <fullName evidence="1">Uncharacterized protein</fullName>
    </submittedName>
</protein>
<gene>
    <name evidence="1" type="ORF">Gorai_003001</name>
</gene>
<name>A0A7J8QMU7_GOSRA</name>
<accession>A0A7J8QMU7</accession>
<dbReference type="Proteomes" id="UP000593578">
    <property type="component" value="Unassembled WGS sequence"/>
</dbReference>
<evidence type="ECO:0000313" key="1">
    <source>
        <dbReference type="EMBL" id="MBA0602835.1"/>
    </source>
</evidence>
<comment type="caution">
    <text evidence="1">The sequence shown here is derived from an EMBL/GenBank/DDBJ whole genome shotgun (WGS) entry which is preliminary data.</text>
</comment>
<dbReference type="AlphaFoldDB" id="A0A7J8QMU7"/>
<dbReference type="EMBL" id="JABEZZ010000013">
    <property type="protein sequence ID" value="MBA0602835.1"/>
    <property type="molecule type" value="Genomic_DNA"/>
</dbReference>
<proteinExistence type="predicted"/>
<sequence length="18" mass="2117">MTLMGSLTHRRMNTKLLL</sequence>